<organism evidence="2 3">
    <name type="scientific">Desulfoluna limicola</name>
    <dbReference type="NCBI Taxonomy" id="2810562"/>
    <lineage>
        <taxon>Bacteria</taxon>
        <taxon>Pseudomonadati</taxon>
        <taxon>Thermodesulfobacteriota</taxon>
        <taxon>Desulfobacteria</taxon>
        <taxon>Desulfobacterales</taxon>
        <taxon>Desulfolunaceae</taxon>
        <taxon>Desulfoluna</taxon>
    </lineage>
</organism>
<accession>A0ABM7PID1</accession>
<comment type="similarity">
    <text evidence="1">Belongs to the bactofilin family.</text>
</comment>
<keyword evidence="3" id="KW-1185">Reference proteome</keyword>
<dbReference type="Proteomes" id="UP001320148">
    <property type="component" value="Chromosome"/>
</dbReference>
<dbReference type="Pfam" id="PF04519">
    <property type="entry name" value="Bactofilin"/>
    <property type="match status" value="1"/>
</dbReference>
<protein>
    <recommendedName>
        <fullName evidence="4">Polymer-forming cytoskeletal protein</fullName>
    </recommendedName>
</protein>
<evidence type="ECO:0000313" key="3">
    <source>
        <dbReference type="Proteomes" id="UP001320148"/>
    </source>
</evidence>
<name>A0ABM7PID1_9BACT</name>
<evidence type="ECO:0000256" key="1">
    <source>
        <dbReference type="ARBA" id="ARBA00044755"/>
    </source>
</evidence>
<reference evidence="2 3" key="1">
    <citation type="submission" date="2021-02" db="EMBL/GenBank/DDBJ databases">
        <title>Complete genome of Desulfoluna sp. strain ASN36.</title>
        <authorList>
            <person name="Takahashi A."/>
            <person name="Kojima H."/>
            <person name="Fukui M."/>
        </authorList>
    </citation>
    <scope>NUCLEOTIDE SEQUENCE [LARGE SCALE GENOMIC DNA]</scope>
    <source>
        <strain evidence="2 3">ASN36</strain>
    </source>
</reference>
<dbReference type="InterPro" id="IPR007607">
    <property type="entry name" value="BacA/B"/>
</dbReference>
<sequence>MNKSKHLSVIDNGLTFTGDISGKGQLVIKGAVSGTIKTDSVIIAEEGQALCDANVLSMTVGGTYEGTLNAEKELIVLKGGCCSGTVTCGDLIVEAGGIVNASVTCTKADKGKKKPAPAPEKLEAVKG</sequence>
<dbReference type="PANTHER" id="PTHR35024">
    <property type="entry name" value="HYPOTHETICAL CYTOSOLIC PROTEIN"/>
    <property type="match status" value="1"/>
</dbReference>
<evidence type="ECO:0008006" key="4">
    <source>
        <dbReference type="Google" id="ProtNLM"/>
    </source>
</evidence>
<dbReference type="PANTHER" id="PTHR35024:SF4">
    <property type="entry name" value="POLYMER-FORMING CYTOSKELETAL PROTEIN"/>
    <property type="match status" value="1"/>
</dbReference>
<dbReference type="EMBL" id="AP024488">
    <property type="protein sequence ID" value="BCS97346.1"/>
    <property type="molecule type" value="Genomic_DNA"/>
</dbReference>
<dbReference type="RefSeq" id="WP_236888776.1">
    <property type="nucleotide sequence ID" value="NZ_AP024488.1"/>
</dbReference>
<proteinExistence type="inferred from homology"/>
<gene>
    <name evidence="2" type="ORF">DSLASN_29780</name>
</gene>
<evidence type="ECO:0000313" key="2">
    <source>
        <dbReference type="EMBL" id="BCS97346.1"/>
    </source>
</evidence>